<dbReference type="AlphaFoldDB" id="A0AAC9WHT9"/>
<feature type="domain" description="Toxin SymE-like" evidence="1">
    <location>
        <begin position="5"/>
        <end position="51"/>
    </location>
</feature>
<evidence type="ECO:0000313" key="4">
    <source>
        <dbReference type="Proteomes" id="UP000177894"/>
    </source>
</evidence>
<keyword evidence="4" id="KW-1185">Reference proteome</keyword>
<dbReference type="Proteomes" id="UP000192478">
    <property type="component" value="Chromosome"/>
</dbReference>
<dbReference type="EMBL" id="CP017603">
    <property type="protein sequence ID" value="AOY74728.1"/>
    <property type="molecule type" value="Genomic_DNA"/>
</dbReference>
<reference evidence="3 5" key="2">
    <citation type="submission" date="2017-03" db="EMBL/GenBank/DDBJ databases">
        <title>Complete sequence of Clostridium formicaceticum DSM 92.</title>
        <authorList>
            <person name="Poehlein A."/>
            <person name="Karl M."/>
            <person name="Bengelsdorf F.R."/>
            <person name="Duerre P."/>
            <person name="Daniel R."/>
        </authorList>
    </citation>
    <scope>NUCLEOTIDE SEQUENCE [LARGE SCALE GENOMIC DNA]</scope>
    <source>
        <strain evidence="3 5">DSM 92</strain>
    </source>
</reference>
<accession>A0AAC9WHT9</accession>
<evidence type="ECO:0000313" key="3">
    <source>
        <dbReference type="EMBL" id="ARE89114.1"/>
    </source>
</evidence>
<evidence type="ECO:0000313" key="2">
    <source>
        <dbReference type="EMBL" id="AOY74728.1"/>
    </source>
</evidence>
<name>A0AAC9WHT9_9CLOT</name>
<dbReference type="GO" id="GO:0016788">
    <property type="term" value="F:hydrolase activity, acting on ester bonds"/>
    <property type="evidence" value="ECO:0007669"/>
    <property type="project" value="InterPro"/>
</dbReference>
<dbReference type="InterPro" id="IPR014944">
    <property type="entry name" value="Toxin_SymE-like"/>
</dbReference>
<dbReference type="KEGG" id="cfm:BJL90_01420"/>
<sequence>MKTRTLKVYEGTGVNNRVPRVNLQGKWLQNYGFEIGAYIEVKCNKNMLVITIKETIVKK</sequence>
<dbReference type="Pfam" id="PF08845">
    <property type="entry name" value="SymE_toxin"/>
    <property type="match status" value="1"/>
</dbReference>
<dbReference type="EMBL" id="CP020559">
    <property type="protein sequence ID" value="ARE89114.1"/>
    <property type="molecule type" value="Genomic_DNA"/>
</dbReference>
<dbReference type="GO" id="GO:0003723">
    <property type="term" value="F:RNA binding"/>
    <property type="evidence" value="ECO:0007669"/>
    <property type="project" value="InterPro"/>
</dbReference>
<dbReference type="GO" id="GO:0005737">
    <property type="term" value="C:cytoplasm"/>
    <property type="evidence" value="ECO:0007669"/>
    <property type="project" value="InterPro"/>
</dbReference>
<reference evidence="2 4" key="1">
    <citation type="submission" date="2016-10" db="EMBL/GenBank/DDBJ databases">
        <title>Complete Genome Sequence of Acetogen Clostridium formicoaceticum ATCC 27076.</title>
        <authorList>
            <person name="Bao T."/>
            <person name="Cheng C."/>
            <person name="Zhao J."/>
            <person name="Yang S.-T."/>
            <person name="Wang J."/>
            <person name="Wang M."/>
        </authorList>
    </citation>
    <scope>NUCLEOTIDE SEQUENCE [LARGE SCALE GENOMIC DNA]</scope>
    <source>
        <strain evidence="2 4">ATCC 27076</strain>
    </source>
</reference>
<evidence type="ECO:0000313" key="5">
    <source>
        <dbReference type="Proteomes" id="UP000192478"/>
    </source>
</evidence>
<gene>
    <name evidence="2" type="ORF">BJL90_01420</name>
    <name evidence="3" type="ORF">CLFO_35200</name>
</gene>
<dbReference type="Proteomes" id="UP000177894">
    <property type="component" value="Chromosome"/>
</dbReference>
<protein>
    <recommendedName>
        <fullName evidence="1">Toxin SymE-like domain-containing protein</fullName>
    </recommendedName>
</protein>
<organism evidence="3 5">
    <name type="scientific">Clostridium formicaceticum</name>
    <dbReference type="NCBI Taxonomy" id="1497"/>
    <lineage>
        <taxon>Bacteria</taxon>
        <taxon>Bacillati</taxon>
        <taxon>Bacillota</taxon>
        <taxon>Clostridia</taxon>
        <taxon>Eubacteriales</taxon>
        <taxon>Clostridiaceae</taxon>
        <taxon>Clostridium</taxon>
    </lineage>
</organism>
<dbReference type="RefSeq" id="WP_070963639.1">
    <property type="nucleotide sequence ID" value="NZ_CP017603.1"/>
</dbReference>
<evidence type="ECO:0000259" key="1">
    <source>
        <dbReference type="Pfam" id="PF08845"/>
    </source>
</evidence>
<proteinExistence type="predicted"/>
<dbReference type="GO" id="GO:0016070">
    <property type="term" value="P:RNA metabolic process"/>
    <property type="evidence" value="ECO:0007669"/>
    <property type="project" value="InterPro"/>
</dbReference>